<name>B4VTQ0_9CYAN</name>
<dbReference type="Proteomes" id="UP000003835">
    <property type="component" value="Unassembled WGS sequence"/>
</dbReference>
<evidence type="ECO:0000313" key="1">
    <source>
        <dbReference type="EMBL" id="EDX74592.1"/>
    </source>
</evidence>
<sequence length="258" mass="29271">MRINYSEYRFPQGSTLNQQPPQPGEIWEVNRSVYSPLEFSPQEQQHLFPDSARRFLAGNAPPRYVMIVKEPESPVAAEEWQVVSVMVLSLNTDFLSSVDLLIPATLSGVRQDLLAQTWHVLPMLTCNLSHPIGKRLSREIYDVLLNVGDYYHGLIDQPPSASEIELCGLKIGKGLPEQKPEIQVFHQQEEAWSSVLNVPVAAYNVYLKTMNLTSAIVEDAVQIEQELIESGANFWVQSQPNFHRENWRTSGEDRAVKK</sequence>
<dbReference type="EMBL" id="DS989852">
    <property type="protein sequence ID" value="EDX74592.1"/>
    <property type="molecule type" value="Genomic_DNA"/>
</dbReference>
<accession>B4VTQ0</accession>
<dbReference type="STRING" id="118168.MC7420_6070"/>
<reference evidence="1 2" key="1">
    <citation type="submission" date="2008-07" db="EMBL/GenBank/DDBJ databases">
        <authorList>
            <person name="Tandeau de Marsac N."/>
            <person name="Ferriera S."/>
            <person name="Johnson J."/>
            <person name="Kravitz S."/>
            <person name="Beeson K."/>
            <person name="Sutton G."/>
            <person name="Rogers Y.-H."/>
            <person name="Friedman R."/>
            <person name="Frazier M."/>
            <person name="Venter J.C."/>
        </authorList>
    </citation>
    <scope>NUCLEOTIDE SEQUENCE [LARGE SCALE GENOMIC DNA]</scope>
    <source>
        <strain evidence="1 2">PCC 7420</strain>
    </source>
</reference>
<gene>
    <name evidence="1" type="ORF">MC7420_6070</name>
</gene>
<protein>
    <submittedName>
        <fullName evidence="1">Uncharacterized protein</fullName>
    </submittedName>
</protein>
<evidence type="ECO:0000313" key="2">
    <source>
        <dbReference type="Proteomes" id="UP000003835"/>
    </source>
</evidence>
<proteinExistence type="predicted"/>
<dbReference type="eggNOG" id="COG1413">
    <property type="taxonomic scope" value="Bacteria"/>
</dbReference>
<dbReference type="AlphaFoldDB" id="B4VTQ0"/>
<dbReference type="HOGENOM" id="CLU_1068082_0_0_3"/>
<keyword evidence="2" id="KW-1185">Reference proteome</keyword>
<dbReference type="RefSeq" id="WP_006101923.1">
    <property type="nucleotide sequence ID" value="NZ_DS989852.1"/>
</dbReference>
<organism evidence="1 2">
    <name type="scientific">Coleofasciculus chthonoplastes PCC 7420</name>
    <dbReference type="NCBI Taxonomy" id="118168"/>
    <lineage>
        <taxon>Bacteria</taxon>
        <taxon>Bacillati</taxon>
        <taxon>Cyanobacteriota</taxon>
        <taxon>Cyanophyceae</taxon>
        <taxon>Coleofasciculales</taxon>
        <taxon>Coleofasciculaceae</taxon>
        <taxon>Coleofasciculus</taxon>
    </lineage>
</organism>